<dbReference type="PANTHER" id="PTHR20961:SF140">
    <property type="entry name" value="GLYCOSYLTRANSFERASE"/>
    <property type="match status" value="1"/>
</dbReference>
<keyword evidence="4" id="KW-0812">Transmembrane</keyword>
<keyword evidence="4" id="KW-1133">Transmembrane helix</keyword>
<reference evidence="6 7" key="1">
    <citation type="submission" date="2020-06" db="EMBL/GenBank/DDBJ databases">
        <title>WGS assembly of Ceratodon purpureus strain R40.</title>
        <authorList>
            <person name="Carey S.B."/>
            <person name="Jenkins J."/>
            <person name="Shu S."/>
            <person name="Lovell J.T."/>
            <person name="Sreedasyam A."/>
            <person name="Maumus F."/>
            <person name="Tiley G.P."/>
            <person name="Fernandez-Pozo N."/>
            <person name="Barry K."/>
            <person name="Chen C."/>
            <person name="Wang M."/>
            <person name="Lipzen A."/>
            <person name="Daum C."/>
            <person name="Saski C.A."/>
            <person name="Payton A.C."/>
            <person name="Mcbreen J.C."/>
            <person name="Conrad R.E."/>
            <person name="Kollar L.M."/>
            <person name="Olsson S."/>
            <person name="Huttunen S."/>
            <person name="Landis J.B."/>
            <person name="Wickett N.J."/>
            <person name="Johnson M.G."/>
            <person name="Rensing S.A."/>
            <person name="Grimwood J."/>
            <person name="Schmutz J."/>
            <person name="Mcdaniel S.F."/>
        </authorList>
    </citation>
    <scope>NUCLEOTIDE SEQUENCE [LARGE SCALE GENOMIC DNA]</scope>
    <source>
        <strain evidence="6 7">R40</strain>
    </source>
</reference>
<gene>
    <name evidence="6" type="ORF">KC19_11G036200</name>
</gene>
<feature type="domain" description="Glycosyltransferase 61 catalytic" evidence="5">
    <location>
        <begin position="199"/>
        <end position="368"/>
    </location>
</feature>
<organism evidence="6 7">
    <name type="scientific">Ceratodon purpureus</name>
    <name type="common">Fire moss</name>
    <name type="synonym">Dicranum purpureum</name>
    <dbReference type="NCBI Taxonomy" id="3225"/>
    <lineage>
        <taxon>Eukaryota</taxon>
        <taxon>Viridiplantae</taxon>
        <taxon>Streptophyta</taxon>
        <taxon>Embryophyta</taxon>
        <taxon>Bryophyta</taxon>
        <taxon>Bryophytina</taxon>
        <taxon>Bryopsida</taxon>
        <taxon>Dicranidae</taxon>
        <taxon>Pseudoditrichales</taxon>
        <taxon>Ditrichaceae</taxon>
        <taxon>Ceratodon</taxon>
    </lineage>
</organism>
<evidence type="ECO:0000256" key="2">
    <source>
        <dbReference type="ARBA" id="ARBA00022679"/>
    </source>
</evidence>
<evidence type="ECO:0000256" key="4">
    <source>
        <dbReference type="SAM" id="Phobius"/>
    </source>
</evidence>
<dbReference type="Pfam" id="PF04577">
    <property type="entry name" value="Glyco_transf_61"/>
    <property type="match status" value="1"/>
</dbReference>
<evidence type="ECO:0000313" key="6">
    <source>
        <dbReference type="EMBL" id="KAG0556223.1"/>
    </source>
</evidence>
<evidence type="ECO:0000313" key="7">
    <source>
        <dbReference type="Proteomes" id="UP000822688"/>
    </source>
</evidence>
<keyword evidence="2" id="KW-0808">Transferase</keyword>
<accession>A0A8T0GAK5</accession>
<dbReference type="PANTHER" id="PTHR20961">
    <property type="entry name" value="GLYCOSYLTRANSFERASE"/>
    <property type="match status" value="1"/>
</dbReference>
<evidence type="ECO:0000256" key="1">
    <source>
        <dbReference type="ARBA" id="ARBA00022676"/>
    </source>
</evidence>
<feature type="transmembrane region" description="Helical" evidence="4">
    <location>
        <begin position="47"/>
        <end position="67"/>
    </location>
</feature>
<proteinExistence type="predicted"/>
<keyword evidence="1" id="KW-0328">Glycosyltransferase</keyword>
<evidence type="ECO:0000256" key="3">
    <source>
        <dbReference type="ARBA" id="ARBA00023180"/>
    </source>
</evidence>
<dbReference type="GO" id="GO:0016763">
    <property type="term" value="F:pentosyltransferase activity"/>
    <property type="evidence" value="ECO:0007669"/>
    <property type="project" value="UniProtKB-ARBA"/>
</dbReference>
<keyword evidence="7" id="KW-1185">Reference proteome</keyword>
<dbReference type="InterPro" id="IPR049625">
    <property type="entry name" value="Glyco_transf_61_cat"/>
</dbReference>
<comment type="caution">
    <text evidence="6">The sequence shown here is derived from an EMBL/GenBank/DDBJ whole genome shotgun (WGS) entry which is preliminary data.</text>
</comment>
<dbReference type="InterPro" id="IPR007657">
    <property type="entry name" value="Glycosyltransferase_61"/>
</dbReference>
<evidence type="ECO:0000259" key="5">
    <source>
        <dbReference type="Pfam" id="PF04577"/>
    </source>
</evidence>
<name>A0A8T0GAK5_CERPU</name>
<sequence>MEMHPPGSGKRRKRGRGKVGREVWAWMAERVEWVRVLAPSFSTRVSVHHLVIGSLVFLLLTTIVFLLSPESLPGSIATYYQSPVGSRSCPPSTKPYVDAHAYCTGECNTECFPRVRNICFASDKVRLCDDPGSRSDLPKFMRFFGESLTVPVERDTNCNIGWHWVSGFSLVMDQRWLPAGKPNPHHEAEKLIPAILLKQFLNQSANLQWFAAKMEVSRWGKGLLSAFDLTGKVRYHALPIHKDDSICFKDAVLFSAPTHVRYVPDGKTNAWLRSQVLSYCKIEPRNASWPLSRAIVLDRSSGPRKLANKLDAGKLMEKLLQVPVEHRSGGIGSFCEQVRSVAEDDFFVVPHGSQNVNFLFARPGAVVIEVFPYLYHTDAFRNFTHAADIDVLPLLGAKPDGMWLRLASLLGWDGCFHWQPCKNYVRLQPLQIDLVKLEQLIRVVQKKRSSLRAELGW</sequence>
<dbReference type="GO" id="GO:0005794">
    <property type="term" value="C:Golgi apparatus"/>
    <property type="evidence" value="ECO:0007669"/>
    <property type="project" value="UniProtKB-ARBA"/>
</dbReference>
<keyword evidence="3" id="KW-0325">Glycoprotein</keyword>
<dbReference type="AlphaFoldDB" id="A0A8T0GAK5"/>
<dbReference type="Proteomes" id="UP000822688">
    <property type="component" value="Chromosome 11"/>
</dbReference>
<protein>
    <recommendedName>
        <fullName evidence="5">Glycosyltransferase 61 catalytic domain-containing protein</fullName>
    </recommendedName>
</protein>
<keyword evidence="4" id="KW-0472">Membrane</keyword>
<dbReference type="EMBL" id="CM026432">
    <property type="protein sequence ID" value="KAG0556223.1"/>
    <property type="molecule type" value="Genomic_DNA"/>
</dbReference>